<keyword evidence="2" id="KW-1185">Reference proteome</keyword>
<comment type="caution">
    <text evidence="1">The sequence shown here is derived from an EMBL/GenBank/DDBJ whole genome shotgun (WGS) entry which is preliminary data.</text>
</comment>
<reference evidence="1" key="1">
    <citation type="submission" date="2022-02" db="EMBL/GenBank/DDBJ databases">
        <title>Halalkalibacter sp. nov. isolated from Lonar Lake, India.</title>
        <authorList>
            <person name="Joshi A."/>
            <person name="Thite S."/>
            <person name="Lodha T."/>
        </authorList>
    </citation>
    <scope>NUCLEOTIDE SEQUENCE</scope>
    <source>
        <strain evidence="1">MEB205</strain>
    </source>
</reference>
<dbReference type="EMBL" id="JAKRYL010000008">
    <property type="protein sequence ID" value="MCL7747332.1"/>
    <property type="molecule type" value="Genomic_DNA"/>
</dbReference>
<evidence type="ECO:0000313" key="2">
    <source>
        <dbReference type="Proteomes" id="UP001139150"/>
    </source>
</evidence>
<dbReference type="Proteomes" id="UP001139150">
    <property type="component" value="Unassembled WGS sequence"/>
</dbReference>
<dbReference type="RefSeq" id="WP_250096237.1">
    <property type="nucleotide sequence ID" value="NZ_JAKRYL010000008.1"/>
</dbReference>
<sequence>MYFRLVKKIPKKNEFIYDWLKDEIYKVDATIKGTGGVIHNEYYDSYTGEYHIESTGPDYYFVLELVEEGEEENLGTSWKKKN</sequence>
<dbReference type="AlphaFoldDB" id="A0A9X2CSN1"/>
<evidence type="ECO:0000313" key="1">
    <source>
        <dbReference type="EMBL" id="MCL7747332.1"/>
    </source>
</evidence>
<name>A0A9X2CSN1_9BACI</name>
<protein>
    <submittedName>
        <fullName evidence="1">Uncharacterized protein</fullName>
    </submittedName>
</protein>
<gene>
    <name evidence="1" type="ORF">MF646_09390</name>
</gene>
<proteinExistence type="predicted"/>
<accession>A0A9X2CSN1</accession>
<organism evidence="1 2">
    <name type="scientific">Halalkalibacter alkaliphilus</name>
    <dbReference type="NCBI Taxonomy" id="2917993"/>
    <lineage>
        <taxon>Bacteria</taxon>
        <taxon>Bacillati</taxon>
        <taxon>Bacillota</taxon>
        <taxon>Bacilli</taxon>
        <taxon>Bacillales</taxon>
        <taxon>Bacillaceae</taxon>
        <taxon>Halalkalibacter</taxon>
    </lineage>
</organism>